<dbReference type="Pfam" id="PF10014">
    <property type="entry name" value="2OG-Fe_Oxy_2"/>
    <property type="match status" value="1"/>
</dbReference>
<organism evidence="1 2">
    <name type="scientific">Caulobacter vibrioides (strain ATCC 19089 / CIP 103742 / CB 15)</name>
    <name type="common">Caulobacter crescentus</name>
    <dbReference type="NCBI Taxonomy" id="190650"/>
    <lineage>
        <taxon>Bacteria</taxon>
        <taxon>Pseudomonadati</taxon>
        <taxon>Pseudomonadota</taxon>
        <taxon>Alphaproteobacteria</taxon>
        <taxon>Caulobacterales</taxon>
        <taxon>Caulobacteraceae</taxon>
        <taxon>Caulobacter</taxon>
    </lineage>
</organism>
<dbReference type="PIR" id="G87627">
    <property type="entry name" value="G87627"/>
</dbReference>
<dbReference type="InterPro" id="IPR018724">
    <property type="entry name" value="2OG-Fe_dioxygenase"/>
</dbReference>
<dbReference type="HOGENOM" id="CLU_078728_0_0_5"/>
<dbReference type="PATRIC" id="fig|190650.5.peg.3061"/>
<dbReference type="SMR" id="Q9A3Z3"/>
<dbReference type="eggNOG" id="COG4340">
    <property type="taxonomic scope" value="Bacteria"/>
</dbReference>
<evidence type="ECO:0008006" key="3">
    <source>
        <dbReference type="Google" id="ProtNLM"/>
    </source>
</evidence>
<accession>Q9A3Z3</accession>
<dbReference type="STRING" id="190650.CC_3057"/>
<dbReference type="EnsemblBacteria" id="AAK25019">
    <property type="protein sequence ID" value="AAK25019"/>
    <property type="gene ID" value="CC_3057"/>
</dbReference>
<dbReference type="EMBL" id="AE005673">
    <property type="protein sequence ID" value="AAK25019.1"/>
    <property type="molecule type" value="Genomic_DNA"/>
</dbReference>
<gene>
    <name evidence="1" type="ordered locus">CC_3057</name>
</gene>
<dbReference type="BioCyc" id="CAULO:CC3057-MONOMER"/>
<dbReference type="KEGG" id="ccr:CC_3057"/>
<reference evidence="1 2" key="1">
    <citation type="journal article" date="2001" name="Proc. Natl. Acad. Sci. U.S.A.">
        <title>Complete genome sequence of Caulobacter crescentus.</title>
        <authorList>
            <person name="Nierman W.C."/>
            <person name="Feldblyum T.V."/>
            <person name="Laub M.T."/>
            <person name="Paulsen I.T."/>
            <person name="Nelson K.E."/>
            <person name="Eisen J.A."/>
            <person name="Heidelberg J.F."/>
            <person name="Alley M.R."/>
            <person name="Ohta N."/>
            <person name="Maddock J.R."/>
            <person name="Potocka I."/>
            <person name="Nelson W.C."/>
            <person name="Newton A."/>
            <person name="Stephens C."/>
            <person name="Phadke N.D."/>
            <person name="Ely B."/>
            <person name="DeBoy R.T."/>
            <person name="Dodson R.J."/>
            <person name="Durkin A.S."/>
            <person name="Gwinn M.L."/>
            <person name="Haft D.H."/>
            <person name="Kolonay J.F."/>
            <person name="Smit J."/>
            <person name="Craven M.B."/>
            <person name="Khouri H."/>
            <person name="Shetty J."/>
            <person name="Berry K."/>
            <person name="Utterback T."/>
            <person name="Tran K."/>
            <person name="Wolf A."/>
            <person name="Vamathevan J."/>
            <person name="Ermolaeva M."/>
            <person name="White O."/>
            <person name="Salzberg S.L."/>
            <person name="Venter J.C."/>
            <person name="Shapiro L."/>
            <person name="Fraser C.M."/>
        </authorList>
    </citation>
    <scope>NUCLEOTIDE SEQUENCE [LARGE SCALE GENOMIC DNA]</scope>
    <source>
        <strain evidence="2">ATCC 19089 / CB15</strain>
    </source>
</reference>
<evidence type="ECO:0000313" key="1">
    <source>
        <dbReference type="EMBL" id="AAK25019.1"/>
    </source>
</evidence>
<keyword evidence="2" id="KW-1185">Reference proteome</keyword>
<name>Q9A3Z3_CAUVC</name>
<dbReference type="AlphaFoldDB" id="Q9A3Z3"/>
<dbReference type="Gene3D" id="2.60.120.620">
    <property type="entry name" value="q2cbj1_9rhob like domain"/>
    <property type="match status" value="1"/>
</dbReference>
<protein>
    <recommendedName>
        <fullName evidence="3">2OG-Fe dioxygenase family protein</fullName>
    </recommendedName>
</protein>
<evidence type="ECO:0000313" key="2">
    <source>
        <dbReference type="Proteomes" id="UP000001816"/>
    </source>
</evidence>
<dbReference type="GO" id="GO:0051213">
    <property type="term" value="F:dioxygenase activity"/>
    <property type="evidence" value="ECO:0007669"/>
    <property type="project" value="InterPro"/>
</dbReference>
<proteinExistence type="predicted"/>
<sequence>MSPRADLADQGFIRFEAEETRALLGPEATAGWDAFAASWNDLGLDTFMADGGRYRRRRFAAFAVAPGLLDRKPHQPHWQSRDYNPLNGGVQRWFEPVTDAIADHPVTRGVIAAGLELFDPLSPTSETPWHVEMHQFRIEARTGEQGLPTPEGAHRDGVDWVIVMLVDRQNVDSGVTDIYAPDGASLGSFTLTAPGDAVFLDDHRVLHGVTRYVPSTSRRRPSAMCWLSHSVGRKRRSFPGAQKPPRRFASCANHLDRRPRV</sequence>
<dbReference type="Proteomes" id="UP000001816">
    <property type="component" value="Chromosome"/>
</dbReference>